<dbReference type="Proteomes" id="UP001369086">
    <property type="component" value="Unassembled WGS sequence"/>
</dbReference>
<feature type="region of interest" description="Disordered" evidence="1">
    <location>
        <begin position="22"/>
        <end position="92"/>
    </location>
</feature>
<evidence type="ECO:0000313" key="3">
    <source>
        <dbReference type="EMBL" id="KAK6494266.1"/>
    </source>
</evidence>
<feature type="signal peptide" evidence="2">
    <location>
        <begin position="1"/>
        <end position="16"/>
    </location>
</feature>
<feature type="compositionally biased region" description="Low complexity" evidence="1">
    <location>
        <begin position="36"/>
        <end position="48"/>
    </location>
</feature>
<feature type="compositionally biased region" description="Polar residues" evidence="1">
    <location>
        <begin position="155"/>
        <end position="164"/>
    </location>
</feature>
<feature type="compositionally biased region" description="Low complexity" evidence="1">
    <location>
        <begin position="200"/>
        <end position="214"/>
    </location>
</feature>
<proteinExistence type="predicted"/>
<feature type="chain" id="PRO_5046498032" evidence="2">
    <location>
        <begin position="17"/>
        <end position="299"/>
    </location>
</feature>
<dbReference type="EMBL" id="JAHFZB010000001">
    <property type="protein sequence ID" value="KAK6494266.1"/>
    <property type="molecule type" value="Genomic_DNA"/>
</dbReference>
<sequence>MNTAILLLFLLGTAYCLPMSRFQESSKEQEKESPSEDSSSSRESSNQTEDSKSDNNSDSDDSDETDENDSDESTEISTTAEPTITELPTESTTMYTFTTASVRGDNLANNIIFSKKTAKFVNSNKIYKGLDPYKFNGTDKAAESLKLVNKPRSGGKNTAFSFSSKDAKAEDKVLKGKLSKAIHATDDLVDEDPRTPGVESQGLDSLSSSQGSDSGILAGDSVEAPTRQAVHQDSDDSSQQDSASSQEDNIPEQSPEKDDTSNSEDSDNSEQSSEEQQATPMPEEDSNSDESNESLESSS</sequence>
<feature type="compositionally biased region" description="Polar residues" evidence="1">
    <location>
        <begin position="80"/>
        <end position="92"/>
    </location>
</feature>
<reference evidence="3 4" key="1">
    <citation type="submission" date="2021-05" db="EMBL/GenBank/DDBJ databases">
        <authorList>
            <person name="Zahm M."/>
            <person name="Klopp C."/>
            <person name="Cabau C."/>
            <person name="Kuhl H."/>
            <person name="Suciu R."/>
            <person name="Ciorpac M."/>
            <person name="Holostenco D."/>
            <person name="Gessner J."/>
            <person name="Wuertz S."/>
            <person name="Hohne C."/>
            <person name="Stock M."/>
            <person name="Gislard M."/>
            <person name="Lluch J."/>
            <person name="Milhes M."/>
            <person name="Lampietro C."/>
            <person name="Lopez Roques C."/>
            <person name="Donnadieu C."/>
            <person name="Du K."/>
            <person name="Schartl M."/>
            <person name="Guiguen Y."/>
        </authorList>
    </citation>
    <scope>NUCLEOTIDE SEQUENCE [LARGE SCALE GENOMIC DNA]</scope>
    <source>
        <strain evidence="3">Hh-F2</strain>
        <tissue evidence="3">Blood</tissue>
    </source>
</reference>
<organism evidence="3 4">
    <name type="scientific">Huso huso</name>
    <name type="common">Beluga</name>
    <name type="synonym">Acipenser huso</name>
    <dbReference type="NCBI Taxonomy" id="61971"/>
    <lineage>
        <taxon>Eukaryota</taxon>
        <taxon>Metazoa</taxon>
        <taxon>Chordata</taxon>
        <taxon>Craniata</taxon>
        <taxon>Vertebrata</taxon>
        <taxon>Euteleostomi</taxon>
        <taxon>Actinopterygii</taxon>
        <taxon>Chondrostei</taxon>
        <taxon>Acipenseriformes</taxon>
        <taxon>Acipenseridae</taxon>
        <taxon>Huso</taxon>
    </lineage>
</organism>
<protein>
    <submittedName>
        <fullName evidence="3">Dentin sialophosphoprotein-like isoform X1</fullName>
    </submittedName>
</protein>
<evidence type="ECO:0000256" key="2">
    <source>
        <dbReference type="SAM" id="SignalP"/>
    </source>
</evidence>
<accession>A0ABR1AC99</accession>
<feature type="compositionally biased region" description="Acidic residues" evidence="1">
    <location>
        <begin position="57"/>
        <end position="74"/>
    </location>
</feature>
<feature type="compositionally biased region" description="Low complexity" evidence="1">
    <location>
        <begin position="237"/>
        <end position="246"/>
    </location>
</feature>
<evidence type="ECO:0000313" key="4">
    <source>
        <dbReference type="Proteomes" id="UP001369086"/>
    </source>
</evidence>
<evidence type="ECO:0000256" key="1">
    <source>
        <dbReference type="SAM" id="MobiDB-lite"/>
    </source>
</evidence>
<feature type="compositionally biased region" description="Basic and acidic residues" evidence="1">
    <location>
        <begin position="165"/>
        <end position="174"/>
    </location>
</feature>
<comment type="caution">
    <text evidence="3">The sequence shown here is derived from an EMBL/GenBank/DDBJ whole genome shotgun (WGS) entry which is preliminary data.</text>
</comment>
<feature type="region of interest" description="Disordered" evidence="1">
    <location>
        <begin position="150"/>
        <end position="299"/>
    </location>
</feature>
<gene>
    <name evidence="3" type="ORF">HHUSO_G781</name>
</gene>
<name>A0ABR1AC99_HUSHU</name>
<keyword evidence="4" id="KW-1185">Reference proteome</keyword>
<feature type="compositionally biased region" description="Basic and acidic residues" evidence="1">
    <location>
        <begin position="24"/>
        <end position="34"/>
    </location>
</feature>
<feature type="compositionally biased region" description="Acidic residues" evidence="1">
    <location>
        <begin position="282"/>
        <end position="293"/>
    </location>
</feature>
<feature type="compositionally biased region" description="Basic and acidic residues" evidence="1">
    <location>
        <begin position="183"/>
        <end position="194"/>
    </location>
</feature>
<keyword evidence="2" id="KW-0732">Signal</keyword>